<evidence type="ECO:0000256" key="5">
    <source>
        <dbReference type="ARBA" id="ARBA00022898"/>
    </source>
</evidence>
<dbReference type="Proteomes" id="UP000031666">
    <property type="component" value="Unassembled WGS sequence"/>
</dbReference>
<comment type="similarity">
    <text evidence="10">Belongs to the Orn/Lys/Arg decarboxylase class-II family. LysA subfamily.</text>
</comment>
<evidence type="ECO:0000256" key="4">
    <source>
        <dbReference type="ARBA" id="ARBA00022793"/>
    </source>
</evidence>
<reference evidence="16 17" key="2">
    <citation type="submission" date="2015-01" db="EMBL/GenBank/DDBJ databases">
        <authorList>
            <consortium name="NBRP consortium"/>
            <person name="Sawabe T."/>
            <person name="Meirelles P."/>
            <person name="Feng G."/>
            <person name="Sayaka M."/>
            <person name="Hattori M."/>
            <person name="Ohkuma M."/>
        </authorList>
    </citation>
    <scope>NUCLEOTIDE SEQUENCE [LARGE SCALE GENOMIC DNA]</scope>
    <source>
        <strain evidence="17">JCM 19241</strain>
    </source>
</reference>
<protein>
    <recommendedName>
        <fullName evidence="12 13">Diaminopimelate decarboxylase</fullName>
        <ecNumber evidence="11 13">4.1.1.20</ecNumber>
    </recommendedName>
</protein>
<organism evidence="16 17">
    <name type="scientific">Vibrio ishigakensis</name>
    <dbReference type="NCBI Taxonomy" id="1481914"/>
    <lineage>
        <taxon>Bacteria</taxon>
        <taxon>Pseudomonadati</taxon>
        <taxon>Pseudomonadota</taxon>
        <taxon>Gammaproteobacteria</taxon>
        <taxon>Vibrionales</taxon>
        <taxon>Vibrionaceae</taxon>
        <taxon>Vibrio</taxon>
    </lineage>
</organism>
<dbReference type="InterPro" id="IPR002986">
    <property type="entry name" value="DAP_deCOOHase_LysA"/>
</dbReference>
<dbReference type="PRINTS" id="PR01181">
    <property type="entry name" value="DAPDCRBXLASE"/>
</dbReference>
<dbReference type="InterPro" id="IPR022657">
    <property type="entry name" value="De-COase2_CS"/>
</dbReference>
<evidence type="ECO:0000256" key="1">
    <source>
        <dbReference type="ARBA" id="ARBA00001933"/>
    </source>
</evidence>
<comment type="cofactor">
    <cofactor evidence="1">
        <name>pyridoxal 5'-phosphate</name>
        <dbReference type="ChEBI" id="CHEBI:597326"/>
    </cofactor>
</comment>
<proteinExistence type="inferred from homology"/>
<comment type="pathway">
    <text evidence="9">Amino-acid biosynthesis; L-lysine biosynthesis via DAP pathway; L-lysine from DL-2,6-diaminopimelate: step 1/1.</text>
</comment>
<evidence type="ECO:0000256" key="10">
    <source>
        <dbReference type="ARBA" id="ARBA00060983"/>
    </source>
</evidence>
<keyword evidence="5" id="KW-0663">Pyridoxal phosphate</keyword>
<evidence type="ECO:0000256" key="12">
    <source>
        <dbReference type="ARBA" id="ARBA00074972"/>
    </source>
</evidence>
<dbReference type="Gene3D" id="2.40.37.10">
    <property type="entry name" value="Lyase, Ornithine Decarboxylase, Chain A, domain 1"/>
    <property type="match status" value="1"/>
</dbReference>
<dbReference type="InterPro" id="IPR009006">
    <property type="entry name" value="Ala_racemase/Decarboxylase_C"/>
</dbReference>
<evidence type="ECO:0000256" key="7">
    <source>
        <dbReference type="ARBA" id="ARBA00023239"/>
    </source>
</evidence>
<evidence type="ECO:0000259" key="15">
    <source>
        <dbReference type="Pfam" id="PF02784"/>
    </source>
</evidence>
<dbReference type="InterPro" id="IPR022643">
    <property type="entry name" value="De-COase2_C"/>
</dbReference>
<dbReference type="PANTHER" id="PTHR43727:SF2">
    <property type="entry name" value="GROUP IV DECARBOXYLASE"/>
    <property type="match status" value="1"/>
</dbReference>
<keyword evidence="7 16" id="KW-0456">Lyase</keyword>
<dbReference type="GO" id="GO:0008836">
    <property type="term" value="F:diaminopimelate decarboxylase activity"/>
    <property type="evidence" value="ECO:0007669"/>
    <property type="project" value="UniProtKB-UniRule"/>
</dbReference>
<evidence type="ECO:0000256" key="11">
    <source>
        <dbReference type="ARBA" id="ARBA00066427"/>
    </source>
</evidence>
<feature type="domain" description="Orn/DAP/Arg decarboxylase 2 N-terminal" evidence="15">
    <location>
        <begin position="2"/>
        <end position="165"/>
    </location>
</feature>
<dbReference type="STRING" id="1481914.JCM19241_1896"/>
<dbReference type="Gene3D" id="3.20.20.10">
    <property type="entry name" value="Alanine racemase"/>
    <property type="match status" value="1"/>
</dbReference>
<dbReference type="CDD" id="cd06828">
    <property type="entry name" value="PLPDE_III_DapDC"/>
    <property type="match status" value="1"/>
</dbReference>
<keyword evidence="4" id="KW-0210">Decarboxylase</keyword>
<evidence type="ECO:0000256" key="9">
    <source>
        <dbReference type="ARBA" id="ARBA00060643"/>
    </source>
</evidence>
<keyword evidence="6" id="KW-0457">Lysine biosynthesis</keyword>
<dbReference type="Pfam" id="PF02784">
    <property type="entry name" value="Orn_Arg_deC_N"/>
    <property type="match status" value="1"/>
</dbReference>
<keyword evidence="3" id="KW-0028">Amino-acid biosynthesis</keyword>
<sequence length="300" mass="33306">MNIKCFNVESEPELERINQVASEMGVKAPISLRINPDVDAKTHPYISTGLRDNKFGIAFDQASRVYQVAQELTNLDVVGIDCHIGSQLTEIEPFIDAVDRLLGLIDQLRAEGVNIKHLDVGGGLGVVYRDELPPGPSDYAKALLARLHNHPDLELIFEPGRAIAANAGILLTKVEFLKHTEHKNFAIIDAAMNDLMRPALYQAWQDIVPVIPREGEAHTYDMVGPICETGDFLGKDRSLVLEQEDLLAVRSAGAYGFTMSSNYNSRPRVAEVMVDGDKVHLVRQRESIESLWQLESILPE</sequence>
<evidence type="ECO:0000256" key="6">
    <source>
        <dbReference type="ARBA" id="ARBA00023154"/>
    </source>
</evidence>
<dbReference type="InterPro" id="IPR022644">
    <property type="entry name" value="De-COase2_N"/>
</dbReference>
<dbReference type="FunFam" id="2.40.37.10:FF:000003">
    <property type="entry name" value="Diaminopimelate decarboxylase"/>
    <property type="match status" value="1"/>
</dbReference>
<dbReference type="PROSITE" id="PS00879">
    <property type="entry name" value="ODR_DC_2_2"/>
    <property type="match status" value="1"/>
</dbReference>
<evidence type="ECO:0000256" key="8">
    <source>
        <dbReference type="ARBA" id="ARBA00050464"/>
    </source>
</evidence>
<dbReference type="Pfam" id="PF00278">
    <property type="entry name" value="Orn_DAP_Arg_deC"/>
    <property type="match status" value="1"/>
</dbReference>
<dbReference type="NCBIfam" id="TIGR01048">
    <property type="entry name" value="lysA"/>
    <property type="match status" value="1"/>
</dbReference>
<name>A0A0B8QFR5_9VIBR</name>
<dbReference type="EC" id="4.1.1.20" evidence="11 13"/>
<evidence type="ECO:0000313" key="17">
    <source>
        <dbReference type="Proteomes" id="UP000031666"/>
    </source>
</evidence>
<dbReference type="PANTHER" id="PTHR43727">
    <property type="entry name" value="DIAMINOPIMELATE DECARBOXYLASE"/>
    <property type="match status" value="1"/>
</dbReference>
<comment type="subunit">
    <text evidence="2">Homodimer.</text>
</comment>
<comment type="caution">
    <text evidence="16">The sequence shown here is derived from an EMBL/GenBank/DDBJ whole genome shotgun (WGS) entry which is preliminary data.</text>
</comment>
<evidence type="ECO:0000259" key="14">
    <source>
        <dbReference type="Pfam" id="PF00278"/>
    </source>
</evidence>
<reference evidence="16 17" key="1">
    <citation type="submission" date="2015-01" db="EMBL/GenBank/DDBJ databases">
        <title>Vibrio sp. C94 JCM 19241 whole genome shotgun sequence.</title>
        <authorList>
            <person name="Sawabe T."/>
            <person name="Meirelles P."/>
            <person name="Feng G."/>
            <person name="Sayaka M."/>
            <person name="Hattori M."/>
            <person name="Ohkuma M."/>
        </authorList>
    </citation>
    <scope>NUCLEOTIDE SEQUENCE [LARGE SCALE GENOMIC DNA]</scope>
    <source>
        <strain evidence="17">JCM 19241</strain>
    </source>
</reference>
<feature type="domain" description="Orn/DAP/Arg decarboxylase 2 C-terminal" evidence="14">
    <location>
        <begin position="166"/>
        <end position="253"/>
    </location>
</feature>
<accession>A0A0B8QFR5</accession>
<evidence type="ECO:0000256" key="2">
    <source>
        <dbReference type="ARBA" id="ARBA00011738"/>
    </source>
</evidence>
<dbReference type="InterPro" id="IPR029066">
    <property type="entry name" value="PLP-binding_barrel"/>
</dbReference>
<comment type="catalytic activity">
    <reaction evidence="8">
        <text>meso-2,6-diaminopimelate + H(+) = L-lysine + CO2</text>
        <dbReference type="Rhea" id="RHEA:15101"/>
        <dbReference type="ChEBI" id="CHEBI:15378"/>
        <dbReference type="ChEBI" id="CHEBI:16526"/>
        <dbReference type="ChEBI" id="CHEBI:32551"/>
        <dbReference type="ChEBI" id="CHEBI:57791"/>
        <dbReference type="EC" id="4.1.1.20"/>
    </reaction>
</comment>
<dbReference type="GO" id="GO:0009089">
    <property type="term" value="P:lysine biosynthetic process via diaminopimelate"/>
    <property type="evidence" value="ECO:0007669"/>
    <property type="project" value="UniProtKB-UniRule"/>
</dbReference>
<dbReference type="SUPFAM" id="SSF50621">
    <property type="entry name" value="Alanine racemase C-terminal domain-like"/>
    <property type="match status" value="1"/>
</dbReference>
<gene>
    <name evidence="16" type="ORF">JCM19241_1896</name>
</gene>
<evidence type="ECO:0000256" key="3">
    <source>
        <dbReference type="ARBA" id="ARBA00022605"/>
    </source>
</evidence>
<dbReference type="AlphaFoldDB" id="A0A0B8QFR5"/>
<dbReference type="SUPFAM" id="SSF51419">
    <property type="entry name" value="PLP-binding barrel"/>
    <property type="match status" value="1"/>
</dbReference>
<dbReference type="FunFam" id="3.20.20.10:FF:000003">
    <property type="entry name" value="Diaminopimelate decarboxylase"/>
    <property type="match status" value="1"/>
</dbReference>
<evidence type="ECO:0000313" key="16">
    <source>
        <dbReference type="EMBL" id="GAM77426.1"/>
    </source>
</evidence>
<dbReference type="EMBL" id="BBSC01000008">
    <property type="protein sequence ID" value="GAM77426.1"/>
    <property type="molecule type" value="Genomic_DNA"/>
</dbReference>
<evidence type="ECO:0000256" key="13">
    <source>
        <dbReference type="NCBIfam" id="TIGR01048"/>
    </source>
</evidence>